<dbReference type="SUPFAM" id="SSF56954">
    <property type="entry name" value="Outer membrane efflux proteins (OEP)"/>
    <property type="match status" value="1"/>
</dbReference>
<evidence type="ECO:0000313" key="10">
    <source>
        <dbReference type="Proteomes" id="UP000237655"/>
    </source>
</evidence>
<dbReference type="NCBIfam" id="TIGR01844">
    <property type="entry name" value="type_I_sec_TolC"/>
    <property type="match status" value="1"/>
</dbReference>
<keyword evidence="7" id="KW-0998">Cell outer membrane</keyword>
<evidence type="ECO:0000256" key="4">
    <source>
        <dbReference type="ARBA" id="ARBA00022452"/>
    </source>
</evidence>
<dbReference type="InterPro" id="IPR010130">
    <property type="entry name" value="T1SS_OMP_TolC"/>
</dbReference>
<keyword evidence="5" id="KW-0812">Transmembrane</keyword>
<dbReference type="EMBL" id="CP027665">
    <property type="protein sequence ID" value="AVO39290.1"/>
    <property type="molecule type" value="Genomic_DNA"/>
</dbReference>
<dbReference type="KEGG" id="thas:C6Y53_17335"/>
<dbReference type="Pfam" id="PF02321">
    <property type="entry name" value="OEP"/>
    <property type="match status" value="2"/>
</dbReference>
<evidence type="ECO:0000256" key="7">
    <source>
        <dbReference type="ARBA" id="ARBA00023237"/>
    </source>
</evidence>
<organism evidence="9 10">
    <name type="scientific">Pukyongiella litopenaei</name>
    <dbReference type="NCBI Taxonomy" id="2605946"/>
    <lineage>
        <taxon>Bacteria</taxon>
        <taxon>Pseudomonadati</taxon>
        <taxon>Pseudomonadota</taxon>
        <taxon>Alphaproteobacteria</taxon>
        <taxon>Rhodobacterales</taxon>
        <taxon>Paracoccaceae</taxon>
        <taxon>Pukyongiella</taxon>
    </lineage>
</organism>
<keyword evidence="4" id="KW-1134">Transmembrane beta strand</keyword>
<proteinExistence type="inferred from homology"/>
<evidence type="ECO:0000256" key="1">
    <source>
        <dbReference type="ARBA" id="ARBA00004442"/>
    </source>
</evidence>
<feature type="region of interest" description="Disordered" evidence="8">
    <location>
        <begin position="462"/>
        <end position="505"/>
    </location>
</feature>
<dbReference type="GO" id="GO:0015562">
    <property type="term" value="F:efflux transmembrane transporter activity"/>
    <property type="evidence" value="ECO:0007669"/>
    <property type="project" value="InterPro"/>
</dbReference>
<comment type="similarity">
    <text evidence="2">Belongs to the outer membrane factor (OMF) (TC 1.B.17) family.</text>
</comment>
<dbReference type="PANTHER" id="PTHR30026:SF22">
    <property type="entry name" value="OUTER MEMBRANE EFFLUX PROTEIN"/>
    <property type="match status" value="1"/>
</dbReference>
<dbReference type="PANTHER" id="PTHR30026">
    <property type="entry name" value="OUTER MEMBRANE PROTEIN TOLC"/>
    <property type="match status" value="1"/>
</dbReference>
<keyword evidence="6" id="KW-0472">Membrane</keyword>
<dbReference type="GO" id="GO:1990281">
    <property type="term" value="C:efflux pump complex"/>
    <property type="evidence" value="ECO:0007669"/>
    <property type="project" value="TreeGrafter"/>
</dbReference>
<name>A0A2S0MTR9_9RHOB</name>
<evidence type="ECO:0000313" key="9">
    <source>
        <dbReference type="EMBL" id="AVO39290.1"/>
    </source>
</evidence>
<reference evidence="10" key="1">
    <citation type="submission" date="2018-03" db="EMBL/GenBank/DDBJ databases">
        <title>Genomic analysis of the strain SH-1 isolated from shrimp intestine.</title>
        <authorList>
            <person name="Kim Y.-S."/>
            <person name="Kim S.-E."/>
            <person name="Kim K.-H."/>
        </authorList>
    </citation>
    <scope>NUCLEOTIDE SEQUENCE [LARGE SCALE GENOMIC DNA]</scope>
    <source>
        <strain evidence="10">SH-1</strain>
    </source>
</reference>
<dbReference type="AlphaFoldDB" id="A0A2S0MTR9"/>
<accession>A0A2S0MTR9</accession>
<evidence type="ECO:0000256" key="2">
    <source>
        <dbReference type="ARBA" id="ARBA00007613"/>
    </source>
</evidence>
<evidence type="ECO:0000256" key="5">
    <source>
        <dbReference type="ARBA" id="ARBA00022692"/>
    </source>
</evidence>
<evidence type="ECO:0000256" key="8">
    <source>
        <dbReference type="SAM" id="MobiDB-lite"/>
    </source>
</evidence>
<dbReference type="Gene3D" id="1.20.1600.10">
    <property type="entry name" value="Outer membrane efflux proteins (OEP)"/>
    <property type="match status" value="1"/>
</dbReference>
<evidence type="ECO:0000256" key="6">
    <source>
        <dbReference type="ARBA" id="ARBA00023136"/>
    </source>
</evidence>
<dbReference type="GO" id="GO:0015288">
    <property type="term" value="F:porin activity"/>
    <property type="evidence" value="ECO:0007669"/>
    <property type="project" value="TreeGrafter"/>
</dbReference>
<dbReference type="Proteomes" id="UP000237655">
    <property type="component" value="Chromosome"/>
</dbReference>
<gene>
    <name evidence="9" type="ORF">C6Y53_17335</name>
</gene>
<dbReference type="InterPro" id="IPR051906">
    <property type="entry name" value="TolC-like"/>
</dbReference>
<sequence length="505" mass="56047">MATTHSRIVSPLCFSASSLFQNPIVWAEDTNTILRCIVRISLFFHGVVAGLSISTAAMALSVSDAITYVLESNPDIQAAEFNKQAVEFELERARAFRAPKFSLDGWTGTSRDIGETTNGTGGYIQGYELSASISQRLFDGYWTRSEIERQAYRVDAAALRVLERSEFLALEAVRVFADVRRMRAQVSLARSNIAYHRTAVSRLQKAFDNGVVGPSDLLQAEERLLVAQDILLQFELDQADTEAMFLEVVGIAPQSLSPVRSIAASVPGSLDLALATARRHNPTIKFSQADVGAADAMARRAKHNLFPSLDLVLEGRYGDDLNGIDGRVNDVSLGIRLTYELQGGAQRAQREEQARRVHESRARLLSQTRLVEREMRHSWNSMVQIHRRVGLLENQVSELQELRDTYEKEFIVGARSLLDVLNTQNALVRAQAELINARSLSVYVEYRVLAASGTLLSSLGIEPPEDAKPYARDQAGAPPVSSAEPNQHFDAKSFSNWRRNVSKKK</sequence>
<dbReference type="InterPro" id="IPR003423">
    <property type="entry name" value="OMP_efflux"/>
</dbReference>
<keyword evidence="10" id="KW-1185">Reference proteome</keyword>
<keyword evidence="3" id="KW-0813">Transport</keyword>
<comment type="subcellular location">
    <subcellularLocation>
        <location evidence="1">Cell outer membrane</location>
    </subcellularLocation>
</comment>
<evidence type="ECO:0000256" key="3">
    <source>
        <dbReference type="ARBA" id="ARBA00022448"/>
    </source>
</evidence>
<dbReference type="GO" id="GO:0009279">
    <property type="term" value="C:cell outer membrane"/>
    <property type="evidence" value="ECO:0007669"/>
    <property type="project" value="UniProtKB-SubCell"/>
</dbReference>
<protein>
    <submittedName>
        <fullName evidence="9">TolC family outer membrane protein</fullName>
    </submittedName>
</protein>